<feature type="transmembrane region" description="Helical" evidence="7">
    <location>
        <begin position="102"/>
        <end position="122"/>
    </location>
</feature>
<evidence type="ECO:0000256" key="6">
    <source>
        <dbReference type="ARBA" id="ARBA00023136"/>
    </source>
</evidence>
<protein>
    <submittedName>
        <fullName evidence="8">Uncharacterized protein</fullName>
    </submittedName>
</protein>
<dbReference type="InterPro" id="IPR009787">
    <property type="entry name" value="Jagunal"/>
</dbReference>
<keyword evidence="6 7" id="KW-0472">Membrane</keyword>
<dbReference type="GO" id="GO:0016192">
    <property type="term" value="P:vesicle-mediated transport"/>
    <property type="evidence" value="ECO:0007669"/>
    <property type="project" value="TreeGrafter"/>
</dbReference>
<evidence type="ECO:0000256" key="2">
    <source>
        <dbReference type="ARBA" id="ARBA00008462"/>
    </source>
</evidence>
<feature type="transmembrane region" description="Helical" evidence="7">
    <location>
        <begin position="128"/>
        <end position="146"/>
    </location>
</feature>
<dbReference type="AlphaFoldDB" id="A0A7S3YTU9"/>
<keyword evidence="4" id="KW-0256">Endoplasmic reticulum</keyword>
<evidence type="ECO:0000256" key="5">
    <source>
        <dbReference type="ARBA" id="ARBA00022989"/>
    </source>
</evidence>
<sequence>MSTRGRYYNPRPDAGDGTDHAYRMQVEDRYKTSANAKGVLKVVQWILVVFGVVGAGSVFAFPSEVLQPKIHGSVMAAASLVPALFVYLAVNPKTFNSCLCHLAVCYSIGCSLGLLAVAGLTLQADQSPGSMVFGAACICGVMLHAFTARTLRILEQTAGYRKKSR</sequence>
<evidence type="ECO:0000256" key="3">
    <source>
        <dbReference type="ARBA" id="ARBA00022692"/>
    </source>
</evidence>
<dbReference type="GO" id="GO:0007029">
    <property type="term" value="P:endoplasmic reticulum organization"/>
    <property type="evidence" value="ECO:0007669"/>
    <property type="project" value="InterPro"/>
</dbReference>
<proteinExistence type="inferred from homology"/>
<evidence type="ECO:0000313" key="8">
    <source>
        <dbReference type="EMBL" id="CAE0661800.1"/>
    </source>
</evidence>
<reference evidence="8" key="1">
    <citation type="submission" date="2021-01" db="EMBL/GenBank/DDBJ databases">
        <authorList>
            <person name="Corre E."/>
            <person name="Pelletier E."/>
            <person name="Niang G."/>
            <person name="Scheremetjew M."/>
            <person name="Finn R."/>
            <person name="Kale V."/>
            <person name="Holt S."/>
            <person name="Cochrane G."/>
            <person name="Meng A."/>
            <person name="Brown T."/>
            <person name="Cohen L."/>
        </authorList>
    </citation>
    <scope>NUCLEOTIDE SEQUENCE</scope>
    <source>
        <strain evidence="8">CCCM811</strain>
    </source>
</reference>
<dbReference type="GO" id="GO:0005789">
    <property type="term" value="C:endoplasmic reticulum membrane"/>
    <property type="evidence" value="ECO:0007669"/>
    <property type="project" value="UniProtKB-SubCell"/>
</dbReference>
<comment type="subcellular location">
    <subcellularLocation>
        <location evidence="1">Endoplasmic reticulum membrane</location>
        <topology evidence="1">Multi-pass membrane protein</topology>
    </subcellularLocation>
</comment>
<comment type="similarity">
    <text evidence="2">Belongs to the jagunal family.</text>
</comment>
<keyword evidence="3 7" id="KW-0812">Transmembrane</keyword>
<gene>
    <name evidence="8" type="ORF">LGLO00237_LOCUS13395</name>
</gene>
<evidence type="ECO:0000256" key="1">
    <source>
        <dbReference type="ARBA" id="ARBA00004477"/>
    </source>
</evidence>
<name>A0A7S3YTU9_9EUKA</name>
<feature type="transmembrane region" description="Helical" evidence="7">
    <location>
        <begin position="73"/>
        <end position="90"/>
    </location>
</feature>
<evidence type="ECO:0000256" key="4">
    <source>
        <dbReference type="ARBA" id="ARBA00022824"/>
    </source>
</evidence>
<keyword evidence="5 7" id="KW-1133">Transmembrane helix</keyword>
<dbReference type="PANTHER" id="PTHR20955">
    <property type="entry name" value="PROTEIN JAGUNAL HOMOLOG 1"/>
    <property type="match status" value="1"/>
</dbReference>
<organism evidence="8">
    <name type="scientific">Lotharella globosa</name>
    <dbReference type="NCBI Taxonomy" id="91324"/>
    <lineage>
        <taxon>Eukaryota</taxon>
        <taxon>Sar</taxon>
        <taxon>Rhizaria</taxon>
        <taxon>Cercozoa</taxon>
        <taxon>Chlorarachniophyceae</taxon>
        <taxon>Lotharella</taxon>
    </lineage>
</organism>
<accession>A0A7S3YTU9</accession>
<dbReference type="PANTHER" id="PTHR20955:SF1">
    <property type="entry name" value="PROTEIN JAGUNAL HOMOLOG 1"/>
    <property type="match status" value="1"/>
</dbReference>
<dbReference type="EMBL" id="HBIV01018484">
    <property type="protein sequence ID" value="CAE0661800.1"/>
    <property type="molecule type" value="Transcribed_RNA"/>
</dbReference>
<evidence type="ECO:0000256" key="7">
    <source>
        <dbReference type="SAM" id="Phobius"/>
    </source>
</evidence>
<feature type="transmembrane region" description="Helical" evidence="7">
    <location>
        <begin position="39"/>
        <end position="61"/>
    </location>
</feature>